<evidence type="ECO:0000313" key="1">
    <source>
        <dbReference type="EMBL" id="EMI15955.1"/>
    </source>
</evidence>
<organism evidence="1 2">
    <name type="scientific">Rhodopirellula maiorica SM1</name>
    <dbReference type="NCBI Taxonomy" id="1265738"/>
    <lineage>
        <taxon>Bacteria</taxon>
        <taxon>Pseudomonadati</taxon>
        <taxon>Planctomycetota</taxon>
        <taxon>Planctomycetia</taxon>
        <taxon>Pirellulales</taxon>
        <taxon>Pirellulaceae</taxon>
        <taxon>Novipirellula</taxon>
    </lineage>
</organism>
<dbReference type="Proteomes" id="UP000011991">
    <property type="component" value="Unassembled WGS sequence"/>
</dbReference>
<comment type="caution">
    <text evidence="1">The sequence shown here is derived from an EMBL/GenBank/DDBJ whole genome shotgun (WGS) entry which is preliminary data.</text>
</comment>
<proteinExistence type="predicted"/>
<evidence type="ECO:0000313" key="2">
    <source>
        <dbReference type="Proteomes" id="UP000011991"/>
    </source>
</evidence>
<reference evidence="1 2" key="1">
    <citation type="journal article" date="2013" name="Mar. Genomics">
        <title>Expression of sulfatases in Rhodopirellula baltica and the diversity of sulfatases in the genus Rhodopirellula.</title>
        <authorList>
            <person name="Wegner C.E."/>
            <person name="Richter-Heitmann T."/>
            <person name="Klindworth A."/>
            <person name="Klockow C."/>
            <person name="Richter M."/>
            <person name="Achstetter T."/>
            <person name="Glockner F.O."/>
            <person name="Harder J."/>
        </authorList>
    </citation>
    <scope>NUCLEOTIDE SEQUENCE [LARGE SCALE GENOMIC DNA]</scope>
    <source>
        <strain evidence="1 2">SM1</strain>
    </source>
</reference>
<protein>
    <submittedName>
        <fullName evidence="1">Membrane or secreted protein</fullName>
    </submittedName>
</protein>
<name>M5R9A6_9BACT</name>
<dbReference type="EMBL" id="ANOG01001017">
    <property type="protein sequence ID" value="EMI15955.1"/>
    <property type="molecule type" value="Genomic_DNA"/>
</dbReference>
<sequence length="170" mass="19114">MHRTQFSLSHLLLATAIVATITGVAALNARWSRSVDAIEKRLTETERLLNEVAMPRYPNARVVVKKPDGRKAGWPLTRMPSGLLEKHDRRMMAHWNGPDEWGDASSGGYFWRYIGSEGDRDIYEFVVVFGKRLPAEPDERANSAVVRYVSFRNAPLDVVSENGFSISIAP</sequence>
<dbReference type="PATRIC" id="fig|1265738.3.peg.7114"/>
<gene>
    <name evidence="1" type="ORF">RMSM_07138</name>
</gene>
<accession>M5R9A6</accession>
<keyword evidence="2" id="KW-1185">Reference proteome</keyword>
<dbReference type="AlphaFoldDB" id="M5R9A6"/>